<dbReference type="Gene3D" id="3.40.50.150">
    <property type="entry name" value="Vaccinia Virus protein VP39"/>
    <property type="match status" value="1"/>
</dbReference>
<accession>A0ABZ0UVX4</accession>
<dbReference type="Pfam" id="PF08242">
    <property type="entry name" value="Methyltransf_12"/>
    <property type="match status" value="1"/>
</dbReference>
<keyword evidence="2" id="KW-0808">Transferase</keyword>
<organism evidence="2 3">
    <name type="scientific">Candidatus Trichorickettsia mobilis</name>
    <dbReference type="NCBI Taxonomy" id="1346319"/>
    <lineage>
        <taxon>Bacteria</taxon>
        <taxon>Pseudomonadati</taxon>
        <taxon>Pseudomonadota</taxon>
        <taxon>Alphaproteobacteria</taxon>
        <taxon>Rickettsiales</taxon>
        <taxon>Rickettsiaceae</taxon>
        <taxon>Rickettsieae</taxon>
        <taxon>Candidatus Trichorickettsia</taxon>
    </lineage>
</organism>
<dbReference type="InterPro" id="IPR053173">
    <property type="entry name" value="SAM-binding_MTase"/>
</dbReference>
<reference evidence="2 3" key="1">
    <citation type="submission" date="2022-10" db="EMBL/GenBank/DDBJ databases">
        <title>Host association and intracellularity evolved multiple times independently in the Rickettsiales.</title>
        <authorList>
            <person name="Castelli M."/>
            <person name="Nardi T."/>
            <person name="Gammuto L."/>
            <person name="Bellinzona G."/>
            <person name="Sabaneyeva E."/>
            <person name="Potekhin A."/>
            <person name="Serra V."/>
            <person name="Petroni G."/>
            <person name="Sassera D."/>
        </authorList>
    </citation>
    <scope>NUCLEOTIDE SEQUENCE [LARGE SCALE GENOMIC DNA]</scope>
    <source>
        <strain evidence="2 3">Kr 154-4</strain>
    </source>
</reference>
<name>A0ABZ0UVX4_9RICK</name>
<gene>
    <name evidence="2" type="ORF">Trichorick_00659</name>
</gene>
<dbReference type="RefSeq" id="WP_323738815.1">
    <property type="nucleotide sequence ID" value="NZ_CP112932.1"/>
</dbReference>
<evidence type="ECO:0000313" key="2">
    <source>
        <dbReference type="EMBL" id="WPY00772.1"/>
    </source>
</evidence>
<proteinExistence type="predicted"/>
<sequence>MKDLLAVQEHYQDYPYPLRDPEEETQRLLHVTGEGLPELNHHLYCGKEDFKSGFRVLIAGGGTGDASTFLGEQLKNTNAEIIYLDFSKASMEIAQKRAEVRGLKNITWIHDSILNIPKLALGKFDFINCSGVLHHLASPDEGLKILSDSLSTRGGMHLMIYAKYGRAGVYQIQHLMKLINSDVSSRAEEIENCKAIIEILPDTNWYAKSQDFIADHILFGDIGLYDMFLHKQDRAYSIPEMYEFVNAAGLHFVDFASPKQRLKLEIEQYIKDAELLLQIKQLDIHTQQAISELIVGTVVKHDFYVSKNQNTVADLACLNNIPYFYPETDLVKQVYNFIDSGQVLIGQEIKFKLNCRYIQDVDITIHVSKYTKYIFKNMIEGSKSLQEIFDAIRKEFKWDILDAVLINECKIIFTQFFKVGILFLRDKSIAEFKECI</sequence>
<dbReference type="EMBL" id="CP112932">
    <property type="protein sequence ID" value="WPY00772.1"/>
    <property type="molecule type" value="Genomic_DNA"/>
</dbReference>
<dbReference type="GO" id="GO:0032259">
    <property type="term" value="P:methylation"/>
    <property type="evidence" value="ECO:0007669"/>
    <property type="project" value="UniProtKB-KW"/>
</dbReference>
<dbReference type="InterPro" id="IPR029063">
    <property type="entry name" value="SAM-dependent_MTases_sf"/>
</dbReference>
<evidence type="ECO:0000259" key="1">
    <source>
        <dbReference type="Pfam" id="PF08242"/>
    </source>
</evidence>
<evidence type="ECO:0000313" key="3">
    <source>
        <dbReference type="Proteomes" id="UP001326613"/>
    </source>
</evidence>
<dbReference type="PANTHER" id="PTHR45128">
    <property type="entry name" value="METHYLTRANSFERASE TYPE 11"/>
    <property type="match status" value="1"/>
</dbReference>
<keyword evidence="2" id="KW-0489">Methyltransferase</keyword>
<protein>
    <submittedName>
        <fullName evidence="2">SAM-dependent methyltransferase</fullName>
    </submittedName>
</protein>
<dbReference type="InterPro" id="IPR013217">
    <property type="entry name" value="Methyltransf_12"/>
</dbReference>
<keyword evidence="3" id="KW-1185">Reference proteome</keyword>
<dbReference type="CDD" id="cd02440">
    <property type="entry name" value="AdoMet_MTases"/>
    <property type="match status" value="1"/>
</dbReference>
<dbReference type="Proteomes" id="UP001326613">
    <property type="component" value="Chromosome"/>
</dbReference>
<feature type="domain" description="Methyltransferase type 12" evidence="1">
    <location>
        <begin position="59"/>
        <end position="154"/>
    </location>
</feature>
<dbReference type="SUPFAM" id="SSF53335">
    <property type="entry name" value="S-adenosyl-L-methionine-dependent methyltransferases"/>
    <property type="match status" value="1"/>
</dbReference>
<dbReference type="GO" id="GO:0008168">
    <property type="term" value="F:methyltransferase activity"/>
    <property type="evidence" value="ECO:0007669"/>
    <property type="project" value="UniProtKB-KW"/>
</dbReference>
<dbReference type="PANTHER" id="PTHR45128:SF1">
    <property type="entry name" value="S-ADENOSYLMETHIONINE-DEPENDENT METHYLTRANSFERASE RV2258C"/>
    <property type="match status" value="1"/>
</dbReference>